<evidence type="ECO:0000313" key="2">
    <source>
        <dbReference type="EMBL" id="CAD8612808.1"/>
    </source>
</evidence>
<gene>
    <name evidence="2" type="ORF">CPEL01642_LOCUS16188</name>
</gene>
<dbReference type="PANTHER" id="PTHR39444:SF3">
    <property type="entry name" value="SITE-SPECIFIC DNA-METHYLTRANSFERASE (ADENINE-SPECIFIC)"/>
    <property type="match status" value="1"/>
</dbReference>
<reference evidence="2" key="1">
    <citation type="submission" date="2021-01" db="EMBL/GenBank/DDBJ databases">
        <authorList>
            <person name="Corre E."/>
            <person name="Pelletier E."/>
            <person name="Niang G."/>
            <person name="Scheremetjew M."/>
            <person name="Finn R."/>
            <person name="Kale V."/>
            <person name="Holt S."/>
            <person name="Cochrane G."/>
            <person name="Meng A."/>
            <person name="Brown T."/>
            <person name="Cohen L."/>
        </authorList>
    </citation>
    <scope>NUCLEOTIDE SEQUENCE</scope>
    <source>
        <strain evidence="2">PLY182g</strain>
    </source>
</reference>
<dbReference type="AlphaFoldDB" id="A0A7S0Q2I5"/>
<evidence type="ECO:0000256" key="1">
    <source>
        <dbReference type="SAM" id="MobiDB-lite"/>
    </source>
</evidence>
<sequence>MAKRKRRADGDESLAQRKKRAGSAGRNSISEQRGPPVVESSGMLSGGVSDEWQTTRRSWEAVSDLFKPWKGRRVWMPFYYDGQCANHLRSCGFDQVVHRADDDFFLRVRDTKFLKKVDLIWDNPPYTSPETKEAVLRALATSGKPFAMLLPISVLHVAFVRSILDMSQVQVIIPRRVFVCKREGPEVPFKYLCWLCYRLGLKRDLYFLSDTDDDADS</sequence>
<dbReference type="PANTHER" id="PTHR39444">
    <property type="entry name" value="SITE-SPECIFIC DNA-METHYLTRANSFERASE (ADENINE-SPECIFIC)"/>
    <property type="match status" value="1"/>
</dbReference>
<proteinExistence type="predicted"/>
<name>A0A7S0Q2I5_9EUKA</name>
<accession>A0A7S0Q2I5</accession>
<protein>
    <submittedName>
        <fullName evidence="2">Uncharacterized protein</fullName>
    </submittedName>
</protein>
<organism evidence="2">
    <name type="scientific">Coccolithus braarudii</name>
    <dbReference type="NCBI Taxonomy" id="221442"/>
    <lineage>
        <taxon>Eukaryota</taxon>
        <taxon>Haptista</taxon>
        <taxon>Haptophyta</taxon>
        <taxon>Prymnesiophyceae</taxon>
        <taxon>Coccolithales</taxon>
        <taxon>Coccolithaceae</taxon>
        <taxon>Coccolithus</taxon>
    </lineage>
</organism>
<feature type="region of interest" description="Disordered" evidence="1">
    <location>
        <begin position="1"/>
        <end position="49"/>
    </location>
</feature>
<dbReference type="EMBL" id="HBEY01033957">
    <property type="protein sequence ID" value="CAD8612808.1"/>
    <property type="molecule type" value="Transcribed_RNA"/>
</dbReference>